<feature type="region of interest" description="Disordered" evidence="1">
    <location>
        <begin position="425"/>
        <end position="486"/>
    </location>
</feature>
<organism evidence="3 4">
    <name type="scientific">Allomyces macrogynus (strain ATCC 38327)</name>
    <name type="common">Allomyces javanicus var. macrogynus</name>
    <dbReference type="NCBI Taxonomy" id="578462"/>
    <lineage>
        <taxon>Eukaryota</taxon>
        <taxon>Fungi</taxon>
        <taxon>Fungi incertae sedis</taxon>
        <taxon>Blastocladiomycota</taxon>
        <taxon>Blastocladiomycetes</taxon>
        <taxon>Blastocladiales</taxon>
        <taxon>Blastocladiaceae</taxon>
        <taxon>Allomyces</taxon>
    </lineage>
</organism>
<feature type="transmembrane region" description="Helical" evidence="2">
    <location>
        <begin position="117"/>
        <end position="139"/>
    </location>
</feature>
<sequence length="486" mass="52962">MLANRHHELSRAFGTPATAATATTAATRRAAVKNRAPGARHWWTKTRLATLQLFSAIMHVANQIYFLVQHLGRNMDCAWVGAMSIVLYALMVVPSSAVLILRSTMLVPAWRRMFKRSLLFVLVAVAMGLISGSTVLMSYDRALLSTLGVCSIQYNRTLNVVGKAVFVCMYLIILLVLVRPMVRHVLEMRKLHAPGMQRSEHSRRLEAVVLSLLIKLVLVISIVTLGSILGILDATGRFTVLEFSLQNVATVYASTLALDRRLRSVPTGSTDDSASITGDDSEEGTHAATTGDSGTTWVPWSTSSAQQQSGDDTELHPLSPSRTTRPASFTLGRISLPAPESAATVAKLLVTSPAPDEKARPAARAPLLITPIHSVRRVPSGAEMTISSSSGTAAEAVPGGHALSTRHQYEGSDNDVTLRDHASHQDPFHEAPLTPRRDGRATAPEFAVQTDTHLRRKTAHDEVDAFDEVDDDEETRRERQPLARRL</sequence>
<feature type="region of interest" description="Disordered" evidence="1">
    <location>
        <begin position="265"/>
        <end position="326"/>
    </location>
</feature>
<keyword evidence="2" id="KW-0812">Transmembrane</keyword>
<dbReference type="Proteomes" id="UP000054350">
    <property type="component" value="Unassembled WGS sequence"/>
</dbReference>
<keyword evidence="2" id="KW-0472">Membrane</keyword>
<evidence type="ECO:0000313" key="4">
    <source>
        <dbReference type="Proteomes" id="UP000054350"/>
    </source>
</evidence>
<dbReference type="VEuPathDB" id="FungiDB:AMAG_05305"/>
<evidence type="ECO:0000256" key="1">
    <source>
        <dbReference type="SAM" id="MobiDB-lite"/>
    </source>
</evidence>
<dbReference type="EMBL" id="GG745335">
    <property type="protein sequence ID" value="KNE59852.1"/>
    <property type="molecule type" value="Genomic_DNA"/>
</dbReference>
<reference evidence="3 4" key="1">
    <citation type="submission" date="2009-11" db="EMBL/GenBank/DDBJ databases">
        <title>Annotation of Allomyces macrogynus ATCC 38327.</title>
        <authorList>
            <consortium name="The Broad Institute Genome Sequencing Platform"/>
            <person name="Russ C."/>
            <person name="Cuomo C."/>
            <person name="Burger G."/>
            <person name="Gray M.W."/>
            <person name="Holland P.W.H."/>
            <person name="King N."/>
            <person name="Lang F.B.F."/>
            <person name="Roger A.J."/>
            <person name="Ruiz-Trillo I."/>
            <person name="Young S.K."/>
            <person name="Zeng Q."/>
            <person name="Gargeya S."/>
            <person name="Fitzgerald M."/>
            <person name="Haas B."/>
            <person name="Abouelleil A."/>
            <person name="Alvarado L."/>
            <person name="Arachchi H.M."/>
            <person name="Berlin A."/>
            <person name="Chapman S.B."/>
            <person name="Gearin G."/>
            <person name="Goldberg J."/>
            <person name="Griggs A."/>
            <person name="Gujja S."/>
            <person name="Hansen M."/>
            <person name="Heiman D."/>
            <person name="Howarth C."/>
            <person name="Larimer J."/>
            <person name="Lui A."/>
            <person name="MacDonald P.J.P."/>
            <person name="McCowen C."/>
            <person name="Montmayeur A."/>
            <person name="Murphy C."/>
            <person name="Neiman D."/>
            <person name="Pearson M."/>
            <person name="Priest M."/>
            <person name="Roberts A."/>
            <person name="Saif S."/>
            <person name="Shea T."/>
            <person name="Sisk P."/>
            <person name="Stolte C."/>
            <person name="Sykes S."/>
            <person name="Wortman J."/>
            <person name="Nusbaum C."/>
            <person name="Birren B."/>
        </authorList>
    </citation>
    <scope>NUCLEOTIDE SEQUENCE [LARGE SCALE GENOMIC DNA]</scope>
    <source>
        <strain evidence="3 4">ATCC 38327</strain>
    </source>
</reference>
<gene>
    <name evidence="3" type="ORF">AMAG_05305</name>
</gene>
<evidence type="ECO:0000256" key="2">
    <source>
        <dbReference type="SAM" id="Phobius"/>
    </source>
</evidence>
<feature type="compositionally biased region" description="Polar residues" evidence="1">
    <location>
        <begin position="266"/>
        <end position="278"/>
    </location>
</feature>
<feature type="compositionally biased region" description="Polar residues" evidence="1">
    <location>
        <begin position="287"/>
        <end position="310"/>
    </location>
</feature>
<feature type="compositionally biased region" description="Basic and acidic residues" evidence="1">
    <location>
        <begin position="474"/>
        <end position="486"/>
    </location>
</feature>
<feature type="compositionally biased region" description="Acidic residues" evidence="1">
    <location>
        <begin position="464"/>
        <end position="473"/>
    </location>
</feature>
<keyword evidence="4" id="KW-1185">Reference proteome</keyword>
<evidence type="ECO:0000313" key="3">
    <source>
        <dbReference type="EMBL" id="KNE59852.1"/>
    </source>
</evidence>
<feature type="transmembrane region" description="Helical" evidence="2">
    <location>
        <begin position="164"/>
        <end position="186"/>
    </location>
</feature>
<dbReference type="OrthoDB" id="2141246at2759"/>
<feature type="transmembrane region" description="Helical" evidence="2">
    <location>
        <begin position="78"/>
        <end position="101"/>
    </location>
</feature>
<proteinExistence type="predicted"/>
<feature type="compositionally biased region" description="Basic and acidic residues" evidence="1">
    <location>
        <begin position="425"/>
        <end position="440"/>
    </location>
</feature>
<feature type="region of interest" description="Disordered" evidence="1">
    <location>
        <begin position="380"/>
        <end position="399"/>
    </location>
</feature>
<name>A0A0L0SBN5_ALLM3</name>
<dbReference type="AlphaFoldDB" id="A0A0L0SBN5"/>
<reference evidence="4" key="2">
    <citation type="submission" date="2009-11" db="EMBL/GenBank/DDBJ databases">
        <title>The Genome Sequence of Allomyces macrogynus strain ATCC 38327.</title>
        <authorList>
            <consortium name="The Broad Institute Genome Sequencing Platform"/>
            <person name="Russ C."/>
            <person name="Cuomo C."/>
            <person name="Shea T."/>
            <person name="Young S.K."/>
            <person name="Zeng Q."/>
            <person name="Koehrsen M."/>
            <person name="Haas B."/>
            <person name="Borodovsky M."/>
            <person name="Guigo R."/>
            <person name="Alvarado L."/>
            <person name="Berlin A."/>
            <person name="Borenstein D."/>
            <person name="Chen Z."/>
            <person name="Engels R."/>
            <person name="Freedman E."/>
            <person name="Gellesch M."/>
            <person name="Goldberg J."/>
            <person name="Griggs A."/>
            <person name="Gujja S."/>
            <person name="Heiman D."/>
            <person name="Hepburn T."/>
            <person name="Howarth C."/>
            <person name="Jen D."/>
            <person name="Larson L."/>
            <person name="Lewis B."/>
            <person name="Mehta T."/>
            <person name="Park D."/>
            <person name="Pearson M."/>
            <person name="Roberts A."/>
            <person name="Saif S."/>
            <person name="Shenoy N."/>
            <person name="Sisk P."/>
            <person name="Stolte C."/>
            <person name="Sykes S."/>
            <person name="Walk T."/>
            <person name="White J."/>
            <person name="Yandava C."/>
            <person name="Burger G."/>
            <person name="Gray M.W."/>
            <person name="Holland P.W.H."/>
            <person name="King N."/>
            <person name="Lang F.B.F."/>
            <person name="Roger A.J."/>
            <person name="Ruiz-Trillo I."/>
            <person name="Lander E."/>
            <person name="Nusbaum C."/>
        </authorList>
    </citation>
    <scope>NUCLEOTIDE SEQUENCE [LARGE SCALE GENOMIC DNA]</scope>
    <source>
        <strain evidence="4">ATCC 38327</strain>
    </source>
</reference>
<feature type="transmembrane region" description="Helical" evidence="2">
    <location>
        <begin position="207"/>
        <end position="232"/>
    </location>
</feature>
<protein>
    <submittedName>
        <fullName evidence="3">Uncharacterized protein</fullName>
    </submittedName>
</protein>
<accession>A0A0L0SBN5</accession>
<keyword evidence="2" id="KW-1133">Transmembrane helix</keyword>
<feature type="transmembrane region" description="Helical" evidence="2">
    <location>
        <begin position="48"/>
        <end position="66"/>
    </location>
</feature>